<proteinExistence type="predicted"/>
<dbReference type="AlphaFoldDB" id="A0A4R6Q9C6"/>
<evidence type="ECO:0000313" key="7">
    <source>
        <dbReference type="Proteomes" id="UP000295500"/>
    </source>
</evidence>
<evidence type="ECO:0000256" key="2">
    <source>
        <dbReference type="ARBA" id="ARBA00024867"/>
    </source>
</evidence>
<organism evidence="6 7">
    <name type="scientific">Aminicella lysinilytica</name>
    <dbReference type="NCBI Taxonomy" id="433323"/>
    <lineage>
        <taxon>Bacteria</taxon>
        <taxon>Bacillati</taxon>
        <taxon>Bacillota</taxon>
        <taxon>Clostridia</taxon>
        <taxon>Peptostreptococcales</taxon>
        <taxon>Anaerovoracaceae</taxon>
        <taxon>Aminicella</taxon>
    </lineage>
</organism>
<dbReference type="InterPro" id="IPR011006">
    <property type="entry name" value="CheY-like_superfamily"/>
</dbReference>
<evidence type="ECO:0000313" key="6">
    <source>
        <dbReference type="EMBL" id="TDP58466.1"/>
    </source>
</evidence>
<evidence type="ECO:0000256" key="3">
    <source>
        <dbReference type="PROSITE-ProRule" id="PRU00169"/>
    </source>
</evidence>
<keyword evidence="7" id="KW-1185">Reference proteome</keyword>
<dbReference type="GO" id="GO:0003677">
    <property type="term" value="F:DNA binding"/>
    <property type="evidence" value="ECO:0007669"/>
    <property type="project" value="InterPro"/>
</dbReference>
<protein>
    <recommendedName>
        <fullName evidence="1">Stage 0 sporulation protein A homolog</fullName>
    </recommendedName>
</protein>
<accession>A0A4R6Q9C6</accession>
<evidence type="ECO:0000259" key="5">
    <source>
        <dbReference type="PROSITE" id="PS50930"/>
    </source>
</evidence>
<evidence type="ECO:0000259" key="4">
    <source>
        <dbReference type="PROSITE" id="PS50110"/>
    </source>
</evidence>
<dbReference type="SUPFAM" id="SSF52172">
    <property type="entry name" value="CheY-like"/>
    <property type="match status" value="1"/>
</dbReference>
<dbReference type="Pfam" id="PF04397">
    <property type="entry name" value="LytTR"/>
    <property type="match status" value="1"/>
</dbReference>
<comment type="caution">
    <text evidence="6">The sequence shown here is derived from an EMBL/GenBank/DDBJ whole genome shotgun (WGS) entry which is preliminary data.</text>
</comment>
<dbReference type="OrthoDB" id="9774865at2"/>
<dbReference type="InterPro" id="IPR001789">
    <property type="entry name" value="Sig_transdc_resp-reg_receiver"/>
</dbReference>
<name>A0A4R6Q9C6_9FIRM</name>
<feature type="domain" description="HTH LytTR-type" evidence="5">
    <location>
        <begin position="135"/>
        <end position="202"/>
    </location>
</feature>
<comment type="function">
    <text evidence="2">May play the central regulatory role in sporulation. It may be an element of the effector pathway responsible for the activation of sporulation genes in response to nutritional stress. Spo0A may act in concert with spo0H (a sigma factor) to control the expression of some genes that are critical to the sporulation process.</text>
</comment>
<reference evidence="6 7" key="1">
    <citation type="submission" date="2019-03" db="EMBL/GenBank/DDBJ databases">
        <title>Genomic Encyclopedia of Type Strains, Phase IV (KMG-IV): sequencing the most valuable type-strain genomes for metagenomic binning, comparative biology and taxonomic classification.</title>
        <authorList>
            <person name="Goeker M."/>
        </authorList>
    </citation>
    <scope>NUCLEOTIDE SEQUENCE [LARGE SCALE GENOMIC DNA]</scope>
    <source>
        <strain evidence="6 7">DSM 28287</strain>
    </source>
</reference>
<evidence type="ECO:0000256" key="1">
    <source>
        <dbReference type="ARBA" id="ARBA00018672"/>
    </source>
</evidence>
<dbReference type="EMBL" id="SNXO01000007">
    <property type="protein sequence ID" value="TDP58466.1"/>
    <property type="molecule type" value="Genomic_DNA"/>
</dbReference>
<dbReference type="Gene3D" id="2.40.50.1020">
    <property type="entry name" value="LytTr DNA-binding domain"/>
    <property type="match status" value="1"/>
</dbReference>
<feature type="domain" description="Response regulatory" evidence="4">
    <location>
        <begin position="8"/>
        <end position="126"/>
    </location>
</feature>
<dbReference type="GO" id="GO:0000156">
    <property type="term" value="F:phosphorelay response regulator activity"/>
    <property type="evidence" value="ECO:0007669"/>
    <property type="project" value="InterPro"/>
</dbReference>
<dbReference type="Pfam" id="PF00072">
    <property type="entry name" value="Response_reg"/>
    <property type="match status" value="1"/>
</dbReference>
<dbReference type="PROSITE" id="PS50930">
    <property type="entry name" value="HTH_LYTTR"/>
    <property type="match status" value="1"/>
</dbReference>
<dbReference type="Gene3D" id="3.40.50.2300">
    <property type="match status" value="1"/>
</dbReference>
<keyword evidence="3" id="KW-0597">Phosphoprotein</keyword>
<feature type="modified residue" description="4-aspartylphosphate" evidence="3">
    <location>
        <position position="63"/>
    </location>
</feature>
<gene>
    <name evidence="6" type="ORF">EV211_10765</name>
</gene>
<dbReference type="InterPro" id="IPR046947">
    <property type="entry name" value="LytR-like"/>
</dbReference>
<dbReference type="InterPro" id="IPR007492">
    <property type="entry name" value="LytTR_DNA-bd_dom"/>
</dbReference>
<dbReference type="SMART" id="SM00850">
    <property type="entry name" value="LytTR"/>
    <property type="match status" value="1"/>
</dbReference>
<dbReference type="PROSITE" id="PS50110">
    <property type="entry name" value="RESPONSE_REGULATORY"/>
    <property type="match status" value="1"/>
</dbReference>
<dbReference type="PANTHER" id="PTHR37299:SF1">
    <property type="entry name" value="STAGE 0 SPORULATION PROTEIN A HOMOLOG"/>
    <property type="match status" value="1"/>
</dbReference>
<dbReference type="SMART" id="SM00448">
    <property type="entry name" value="REC"/>
    <property type="match status" value="1"/>
</dbReference>
<dbReference type="Proteomes" id="UP000295500">
    <property type="component" value="Unassembled WGS sequence"/>
</dbReference>
<sequence length="240" mass="27515">MKGGNPVKIAICDDNSIMREELRVLLEEYYKSLDVVIEQFASGEDICQTVSSQPDRFDCIFMDIEMSGIDGLTAAKQIRTFNKNVPVIFLTSYREFAADGYEVNAFRYLTKPVNEDKLIEALDKLKAKGSSEGKVIVSDGKKEVILSYEDIIYIKSENVYLRLFTLKGSFLVRRKLKDQITELPAMYFMQVHRSYVINLNHVSAFDGRNVTMDQGHLIPVSDKWKSELPIRLAAYLREMK</sequence>
<dbReference type="PANTHER" id="PTHR37299">
    <property type="entry name" value="TRANSCRIPTIONAL REGULATOR-RELATED"/>
    <property type="match status" value="1"/>
</dbReference>